<gene>
    <name evidence="1" type="ORF">IAD51_04965</name>
</gene>
<evidence type="ECO:0000313" key="2">
    <source>
        <dbReference type="Proteomes" id="UP000824088"/>
    </source>
</evidence>
<evidence type="ECO:0000313" key="1">
    <source>
        <dbReference type="EMBL" id="HIU21565.1"/>
    </source>
</evidence>
<reference evidence="1" key="1">
    <citation type="submission" date="2020-10" db="EMBL/GenBank/DDBJ databases">
        <authorList>
            <person name="Gilroy R."/>
        </authorList>
    </citation>
    <scope>NUCLEOTIDE SEQUENCE</scope>
    <source>
        <strain evidence="1">1063</strain>
    </source>
</reference>
<accession>A0A9D1HUH3</accession>
<name>A0A9D1HUH3_9FIRM</name>
<dbReference type="Proteomes" id="UP000824088">
    <property type="component" value="Unassembled WGS sequence"/>
</dbReference>
<reference evidence="1" key="2">
    <citation type="journal article" date="2021" name="PeerJ">
        <title>Extensive microbial diversity within the chicken gut microbiome revealed by metagenomics and culture.</title>
        <authorList>
            <person name="Gilroy R."/>
            <person name="Ravi A."/>
            <person name="Getino M."/>
            <person name="Pursley I."/>
            <person name="Horton D.L."/>
            <person name="Alikhan N.F."/>
            <person name="Baker D."/>
            <person name="Gharbi K."/>
            <person name="Hall N."/>
            <person name="Watson M."/>
            <person name="Adriaenssens E.M."/>
            <person name="Foster-Nyarko E."/>
            <person name="Jarju S."/>
            <person name="Secka A."/>
            <person name="Antonio M."/>
            <person name="Oren A."/>
            <person name="Chaudhuri R.R."/>
            <person name="La Ragione R."/>
            <person name="Hildebrand F."/>
            <person name="Pallen M.J."/>
        </authorList>
    </citation>
    <scope>NUCLEOTIDE SEQUENCE</scope>
    <source>
        <strain evidence="1">1063</strain>
    </source>
</reference>
<dbReference type="AlphaFoldDB" id="A0A9D1HUH3"/>
<sequence>MQEIKFTFNDGLRVGENCIPYWGEISWIISHIHSKFQELFKENKLQNSYPIFLDNADGNFSGHAPIIIPMFGKVLLIKLRLNELKNIGRIYYQYAHEFTHAMFYCELGIDKKIADSEEEAICTAASLLFVNKYCPSQLEDCKKDALQCELYRGGVPLADEMEYDFEIFKRYFYEYCRQYRDKHRTAIAS</sequence>
<protein>
    <submittedName>
        <fullName evidence="1">Uncharacterized protein</fullName>
    </submittedName>
</protein>
<organism evidence="1 2">
    <name type="scientific">Candidatus Limadaptatus stercorigallinarum</name>
    <dbReference type="NCBI Taxonomy" id="2840845"/>
    <lineage>
        <taxon>Bacteria</taxon>
        <taxon>Bacillati</taxon>
        <taxon>Bacillota</taxon>
        <taxon>Clostridia</taxon>
        <taxon>Eubacteriales</taxon>
        <taxon>Candidatus Limadaptatus</taxon>
    </lineage>
</organism>
<proteinExistence type="predicted"/>
<comment type="caution">
    <text evidence="1">The sequence shown here is derived from an EMBL/GenBank/DDBJ whole genome shotgun (WGS) entry which is preliminary data.</text>
</comment>
<dbReference type="EMBL" id="DVMN01000089">
    <property type="protein sequence ID" value="HIU21565.1"/>
    <property type="molecule type" value="Genomic_DNA"/>
</dbReference>